<evidence type="ECO:0000259" key="1">
    <source>
        <dbReference type="Pfam" id="PF00561"/>
    </source>
</evidence>
<dbReference type="PANTHER" id="PTHR43689:SF8">
    <property type="entry name" value="ALPHA_BETA-HYDROLASES SUPERFAMILY PROTEIN"/>
    <property type="match status" value="1"/>
</dbReference>
<proteinExistence type="predicted"/>
<protein>
    <submittedName>
        <fullName evidence="2">Alpha/beta hydrolase</fullName>
    </submittedName>
</protein>
<dbReference type="RefSeq" id="WP_099790454.1">
    <property type="nucleotide sequence ID" value="NZ_JBHLYV010000019.1"/>
</dbReference>
<comment type="caution">
    <text evidence="2">The sequence shown here is derived from an EMBL/GenBank/DDBJ whole genome shotgun (WGS) entry which is preliminary data.</text>
</comment>
<organism evidence="2 3">
    <name type="scientific">Massilia eurypsychrophila</name>
    <dbReference type="NCBI Taxonomy" id="1485217"/>
    <lineage>
        <taxon>Bacteria</taxon>
        <taxon>Pseudomonadati</taxon>
        <taxon>Pseudomonadota</taxon>
        <taxon>Betaproteobacteria</taxon>
        <taxon>Burkholderiales</taxon>
        <taxon>Oxalobacteraceae</taxon>
        <taxon>Telluria group</taxon>
        <taxon>Massilia</taxon>
    </lineage>
</organism>
<dbReference type="AlphaFoldDB" id="A0A2G8TCP3"/>
<dbReference type="PANTHER" id="PTHR43689">
    <property type="entry name" value="HYDROLASE"/>
    <property type="match status" value="1"/>
</dbReference>
<name>A0A2G8TCP3_9BURK</name>
<keyword evidence="2" id="KW-0378">Hydrolase</keyword>
<dbReference type="PRINTS" id="PR00412">
    <property type="entry name" value="EPOXHYDRLASE"/>
</dbReference>
<dbReference type="InterPro" id="IPR029058">
    <property type="entry name" value="AB_hydrolase_fold"/>
</dbReference>
<dbReference type="Pfam" id="PF00561">
    <property type="entry name" value="Abhydrolase_1"/>
    <property type="match status" value="1"/>
</dbReference>
<gene>
    <name evidence="2" type="ORF">CR105_17400</name>
</gene>
<dbReference type="PRINTS" id="PR00111">
    <property type="entry name" value="ABHYDROLASE"/>
</dbReference>
<keyword evidence="3" id="KW-1185">Reference proteome</keyword>
<dbReference type="InterPro" id="IPR000639">
    <property type="entry name" value="Epox_hydrolase-like"/>
</dbReference>
<dbReference type="EMBL" id="PDOC01000011">
    <property type="protein sequence ID" value="PIL43802.1"/>
    <property type="molecule type" value="Genomic_DNA"/>
</dbReference>
<dbReference type="Gene3D" id="3.40.50.1820">
    <property type="entry name" value="alpha/beta hydrolase"/>
    <property type="match status" value="1"/>
</dbReference>
<dbReference type="InterPro" id="IPR000073">
    <property type="entry name" value="AB_hydrolase_1"/>
</dbReference>
<reference evidence="2 3" key="1">
    <citation type="submission" date="2017-10" db="EMBL/GenBank/DDBJ databases">
        <title>Massilia psychrophilum sp. nov., a novel purple-pigmented bacterium isolated from Tianshan glacier, Xinjiang Municipality, China.</title>
        <authorList>
            <person name="Wang H."/>
        </authorList>
    </citation>
    <scope>NUCLEOTIDE SEQUENCE [LARGE SCALE GENOMIC DNA]</scope>
    <source>
        <strain evidence="2 3">JCM 30074</strain>
    </source>
</reference>
<dbReference type="SUPFAM" id="SSF53474">
    <property type="entry name" value="alpha/beta-Hydrolases"/>
    <property type="match status" value="1"/>
</dbReference>
<dbReference type="OrthoDB" id="5853561at2"/>
<evidence type="ECO:0000313" key="2">
    <source>
        <dbReference type="EMBL" id="PIL43802.1"/>
    </source>
</evidence>
<dbReference type="GO" id="GO:0016787">
    <property type="term" value="F:hydrolase activity"/>
    <property type="evidence" value="ECO:0007669"/>
    <property type="project" value="UniProtKB-KW"/>
</dbReference>
<dbReference type="Proteomes" id="UP000230390">
    <property type="component" value="Unassembled WGS sequence"/>
</dbReference>
<sequence length="325" mass="35628">MYPTMLLPTRRAKQWRTPALFAAAAGLAAAFVVVQAKKKSVEEKYPPAGKFIDVDGVRLHYIERGEGPALVLLHGNGLFADDFALSGLMEQAARTHRVIAFDRPGFGYSERPSHTSWTPEAQAKLLYNALHELRVERPIVVGHSLGTQVALAMALDYPRYVRAIALVGGYFYPSTRIDAALASMPALPVLGHAYRYTLAPLVGRMLWPALVKQMFLPEKTPERFDRLPVWMTLRPGQLKAAASDSSMMVPTAERLSKRYAEITMPVALIAGSGDLVADAKSNSGRLHQEISHSELTMEEGVGHMAHYAAPERIMAAVEKLATQAA</sequence>
<accession>A0A2G8TCP3</accession>
<feature type="domain" description="AB hydrolase-1" evidence="1">
    <location>
        <begin position="68"/>
        <end position="307"/>
    </location>
</feature>
<evidence type="ECO:0000313" key="3">
    <source>
        <dbReference type="Proteomes" id="UP000230390"/>
    </source>
</evidence>